<evidence type="ECO:0000259" key="7">
    <source>
        <dbReference type="Pfam" id="PF01494"/>
    </source>
</evidence>
<keyword evidence="3" id="KW-0274">FAD</keyword>
<keyword evidence="2" id="KW-0285">Flavoprotein</keyword>
<evidence type="ECO:0000313" key="8">
    <source>
        <dbReference type="EMBL" id="CAD8605971.1"/>
    </source>
</evidence>
<evidence type="ECO:0000256" key="4">
    <source>
        <dbReference type="ARBA" id="ARBA00023002"/>
    </source>
</evidence>
<comment type="cofactor">
    <cofactor evidence="1">
        <name>FAD</name>
        <dbReference type="ChEBI" id="CHEBI:57692"/>
    </cofactor>
</comment>
<dbReference type="PANTHER" id="PTHR46496:SF1">
    <property type="entry name" value="ZEAXANTHIN EPOXIDASE, CHLOROPLASTIC"/>
    <property type="match status" value="1"/>
</dbReference>
<dbReference type="GO" id="GO:0071949">
    <property type="term" value="F:FAD binding"/>
    <property type="evidence" value="ECO:0007669"/>
    <property type="project" value="InterPro"/>
</dbReference>
<dbReference type="GO" id="GO:0016491">
    <property type="term" value="F:oxidoreductase activity"/>
    <property type="evidence" value="ECO:0007669"/>
    <property type="project" value="UniProtKB-KW"/>
</dbReference>
<organism evidence="8">
    <name type="scientific">Coccolithus braarudii</name>
    <dbReference type="NCBI Taxonomy" id="221442"/>
    <lineage>
        <taxon>Eukaryota</taxon>
        <taxon>Haptista</taxon>
        <taxon>Haptophyta</taxon>
        <taxon>Prymnesiophyceae</taxon>
        <taxon>Coccolithales</taxon>
        <taxon>Coccolithaceae</taxon>
        <taxon>Coccolithus</taxon>
    </lineage>
</organism>
<protein>
    <recommendedName>
        <fullName evidence="7">FAD-binding domain-containing protein</fullName>
    </recommendedName>
</protein>
<sequence length="529" mass="57926">MLPLVTALLAFLAPPSLAPLFRPPLRATPVSVSLVASSPARSTSDVGVQKSTHERDVAQRPHLEVTIAGGGIGGLCAALVLQNEGYRVRVFEKTVAYKPFGGPIQIASNALESLKRIDSQVYEQIVAQSTVIGDRINGLKDGVSNEWFATFDLMSPAKKRNQGVSIVIDRPVLQEILLSRVGACVTKGAEVVNSFASEAAGDRVVSELSDGTRVESDLVIGADGIWSKTRQVLDPNPDSVPIWSGYTCFAAISRCVPSDIDTVGYKVFLGKRKYFVSVDVGGGRVQWYAFLNLPPKSVALEPGSELQWLKDNHFSDWSEEVHQLLDNTPQLEVEQRDLYDRIPQLKWTQGRVCLLGDAAHPMMPNLGQGGGMAIEDALVLGQELRRIDDKSAVPLALKRYAQNRILRAASVQGMSRVSSTFLFQYSPPTTLEMSDGFPRLRNYGPRSLITRACQGFLQRVAFPLQFEYLFSFPGSIDPQVFAAPAPGDFTTEGGGVLSPQRESPRSRGEAEKKLLDGTTPLNEWFSKYW</sequence>
<dbReference type="InterPro" id="IPR002938">
    <property type="entry name" value="FAD-bd"/>
</dbReference>
<evidence type="ECO:0000256" key="2">
    <source>
        <dbReference type="ARBA" id="ARBA00022630"/>
    </source>
</evidence>
<evidence type="ECO:0000256" key="5">
    <source>
        <dbReference type="SAM" id="MobiDB-lite"/>
    </source>
</evidence>
<dbReference type="InterPro" id="IPR036188">
    <property type="entry name" value="FAD/NAD-bd_sf"/>
</dbReference>
<dbReference type="AlphaFoldDB" id="A0A7S0L9C7"/>
<evidence type="ECO:0000256" key="6">
    <source>
        <dbReference type="SAM" id="SignalP"/>
    </source>
</evidence>
<gene>
    <name evidence="8" type="ORF">CPEL01642_LOCUS9306</name>
</gene>
<accession>A0A7S0L9C7</accession>
<keyword evidence="4" id="KW-0560">Oxidoreductase</keyword>
<feature type="region of interest" description="Disordered" evidence="5">
    <location>
        <begin position="491"/>
        <end position="513"/>
    </location>
</feature>
<reference evidence="8" key="1">
    <citation type="submission" date="2021-01" db="EMBL/GenBank/DDBJ databases">
        <authorList>
            <person name="Corre E."/>
            <person name="Pelletier E."/>
            <person name="Niang G."/>
            <person name="Scheremetjew M."/>
            <person name="Finn R."/>
            <person name="Kale V."/>
            <person name="Holt S."/>
            <person name="Cochrane G."/>
            <person name="Meng A."/>
            <person name="Brown T."/>
            <person name="Cohen L."/>
        </authorList>
    </citation>
    <scope>NUCLEOTIDE SEQUENCE</scope>
    <source>
        <strain evidence="8">PLY182g</strain>
    </source>
</reference>
<dbReference type="PANTHER" id="PTHR46496">
    <property type="match status" value="1"/>
</dbReference>
<dbReference type="SUPFAM" id="SSF51905">
    <property type="entry name" value="FAD/NAD(P)-binding domain"/>
    <property type="match status" value="1"/>
</dbReference>
<evidence type="ECO:0000256" key="1">
    <source>
        <dbReference type="ARBA" id="ARBA00001974"/>
    </source>
</evidence>
<dbReference type="PRINTS" id="PR00420">
    <property type="entry name" value="RNGMNOXGNASE"/>
</dbReference>
<keyword evidence="6" id="KW-0732">Signal</keyword>
<evidence type="ECO:0000256" key="3">
    <source>
        <dbReference type="ARBA" id="ARBA00022827"/>
    </source>
</evidence>
<feature type="signal peptide" evidence="6">
    <location>
        <begin position="1"/>
        <end position="18"/>
    </location>
</feature>
<dbReference type="EMBL" id="HBEY01019399">
    <property type="protein sequence ID" value="CAD8605971.1"/>
    <property type="molecule type" value="Transcribed_RNA"/>
</dbReference>
<feature type="compositionally biased region" description="Basic and acidic residues" evidence="5">
    <location>
        <begin position="502"/>
        <end position="513"/>
    </location>
</feature>
<name>A0A7S0L9C7_9EUKA</name>
<dbReference type="Gene3D" id="3.50.50.60">
    <property type="entry name" value="FAD/NAD(P)-binding domain"/>
    <property type="match status" value="1"/>
</dbReference>
<feature type="domain" description="FAD-binding" evidence="7">
    <location>
        <begin position="63"/>
        <end position="411"/>
    </location>
</feature>
<feature type="chain" id="PRO_5031311912" description="FAD-binding domain-containing protein" evidence="6">
    <location>
        <begin position="19"/>
        <end position="529"/>
    </location>
</feature>
<dbReference type="Pfam" id="PF01494">
    <property type="entry name" value="FAD_binding_3"/>
    <property type="match status" value="1"/>
</dbReference>
<proteinExistence type="predicted"/>